<organism evidence="5 7">
    <name type="scientific">Hungatella hathewayi</name>
    <dbReference type="NCBI Taxonomy" id="154046"/>
    <lineage>
        <taxon>Bacteria</taxon>
        <taxon>Bacillati</taxon>
        <taxon>Bacillota</taxon>
        <taxon>Clostridia</taxon>
        <taxon>Lachnospirales</taxon>
        <taxon>Lachnospiraceae</taxon>
        <taxon>Hungatella</taxon>
    </lineage>
</organism>
<name>A0A174AWA1_9FIRM</name>
<dbReference type="GO" id="GO:0005524">
    <property type="term" value="F:ATP binding"/>
    <property type="evidence" value="ECO:0007669"/>
    <property type="project" value="InterPro"/>
</dbReference>
<dbReference type="RefSeq" id="WP_055653743.1">
    <property type="nucleotide sequence ID" value="NZ_CABIXC010000003.1"/>
</dbReference>
<dbReference type="SMART" id="SM00883">
    <property type="entry name" value="Cpn10"/>
    <property type="match status" value="1"/>
</dbReference>
<dbReference type="NCBIfam" id="NF001531">
    <property type="entry name" value="PRK00364.2-2"/>
    <property type="match status" value="1"/>
</dbReference>
<gene>
    <name evidence="3 5" type="primary">groS</name>
    <name evidence="3" type="synonym">groES</name>
    <name evidence="6" type="ORF">DXC39_13010</name>
    <name evidence="5" type="ORF">ERS852407_01376</name>
</gene>
<evidence type="ECO:0000313" key="6">
    <source>
        <dbReference type="EMBL" id="RGM04310.1"/>
    </source>
</evidence>
<dbReference type="PROSITE" id="PS00681">
    <property type="entry name" value="CHAPERONINS_CPN10"/>
    <property type="match status" value="1"/>
</dbReference>
<dbReference type="Pfam" id="PF00166">
    <property type="entry name" value="Cpn10"/>
    <property type="match status" value="1"/>
</dbReference>
<dbReference type="InterPro" id="IPR011032">
    <property type="entry name" value="GroES-like_sf"/>
</dbReference>
<dbReference type="Gene3D" id="2.30.33.40">
    <property type="entry name" value="GroES chaperonin"/>
    <property type="match status" value="1"/>
</dbReference>
<dbReference type="PANTHER" id="PTHR10772">
    <property type="entry name" value="10 KDA HEAT SHOCK PROTEIN"/>
    <property type="match status" value="1"/>
</dbReference>
<evidence type="ECO:0000256" key="4">
    <source>
        <dbReference type="RuleBase" id="RU000535"/>
    </source>
</evidence>
<evidence type="ECO:0000313" key="8">
    <source>
        <dbReference type="Proteomes" id="UP000261257"/>
    </source>
</evidence>
<dbReference type="AlphaFoldDB" id="A0A174AWA1"/>
<evidence type="ECO:0000313" key="5">
    <source>
        <dbReference type="EMBL" id="CUN91708.1"/>
    </source>
</evidence>
<dbReference type="GO" id="GO:0044183">
    <property type="term" value="F:protein folding chaperone"/>
    <property type="evidence" value="ECO:0007669"/>
    <property type="project" value="InterPro"/>
</dbReference>
<evidence type="ECO:0000256" key="1">
    <source>
        <dbReference type="ARBA" id="ARBA00006975"/>
    </source>
</evidence>
<dbReference type="NCBIfam" id="NF001533">
    <property type="entry name" value="PRK00364.2-4"/>
    <property type="match status" value="1"/>
</dbReference>
<sequence>MKLVPLFDRVVLKPLVAEETTKSGIVLPGQAKEKPQQAEVIAVGPGGLVDGKEVTMQVKVGDKVIFSKYSGTEVEGESENDKLVIVKQNDILAVIE</sequence>
<proteinExistence type="inferred from homology"/>
<dbReference type="EMBL" id="QSSQ01000010">
    <property type="protein sequence ID" value="RGM04310.1"/>
    <property type="molecule type" value="Genomic_DNA"/>
</dbReference>
<keyword evidence="3" id="KW-0963">Cytoplasm</keyword>
<protein>
    <recommendedName>
        <fullName evidence="3">Co-chaperonin GroES</fullName>
    </recommendedName>
    <alternativeName>
        <fullName evidence="3">10 kDa chaperonin</fullName>
    </alternativeName>
    <alternativeName>
        <fullName evidence="3">Chaperonin-10</fullName>
        <shortName evidence="3">Cpn10</shortName>
    </alternativeName>
</protein>
<reference evidence="5 7" key="1">
    <citation type="submission" date="2015-09" db="EMBL/GenBank/DDBJ databases">
        <authorList>
            <consortium name="Pathogen Informatics"/>
        </authorList>
    </citation>
    <scope>NUCLEOTIDE SEQUENCE [LARGE SCALE GENOMIC DNA]</scope>
    <source>
        <strain evidence="5 7">2789STDY5608850</strain>
    </source>
</reference>
<dbReference type="CDD" id="cd00320">
    <property type="entry name" value="cpn10"/>
    <property type="match status" value="1"/>
</dbReference>
<dbReference type="GO" id="GO:0051087">
    <property type="term" value="F:protein-folding chaperone binding"/>
    <property type="evidence" value="ECO:0007669"/>
    <property type="project" value="TreeGrafter"/>
</dbReference>
<dbReference type="InterPro" id="IPR018369">
    <property type="entry name" value="Chaprnonin_Cpn10_CS"/>
</dbReference>
<dbReference type="EMBL" id="CYZE01000003">
    <property type="protein sequence ID" value="CUN91708.1"/>
    <property type="molecule type" value="Genomic_DNA"/>
</dbReference>
<dbReference type="PRINTS" id="PR00297">
    <property type="entry name" value="CHAPERONIN10"/>
</dbReference>
<dbReference type="GO" id="GO:0005737">
    <property type="term" value="C:cytoplasm"/>
    <property type="evidence" value="ECO:0007669"/>
    <property type="project" value="UniProtKB-SubCell"/>
</dbReference>
<reference evidence="6 8" key="2">
    <citation type="submission" date="2018-08" db="EMBL/GenBank/DDBJ databases">
        <title>A genome reference for cultivated species of the human gut microbiota.</title>
        <authorList>
            <person name="Zou Y."/>
            <person name="Xue W."/>
            <person name="Luo G."/>
        </authorList>
    </citation>
    <scope>NUCLEOTIDE SEQUENCE [LARGE SCALE GENOMIC DNA]</scope>
    <source>
        <strain evidence="6 8">TF05-11AC</strain>
    </source>
</reference>
<dbReference type="Proteomes" id="UP000261257">
    <property type="component" value="Unassembled WGS sequence"/>
</dbReference>
<keyword evidence="2 3" id="KW-0143">Chaperone</keyword>
<evidence type="ECO:0000313" key="7">
    <source>
        <dbReference type="Proteomes" id="UP000095651"/>
    </source>
</evidence>
<comment type="subunit">
    <text evidence="3">Heptamer of 7 subunits arranged in a ring. Interacts with the chaperonin GroEL.</text>
</comment>
<dbReference type="HAMAP" id="MF_00580">
    <property type="entry name" value="CH10"/>
    <property type="match status" value="1"/>
</dbReference>
<accession>A0A174AWA1</accession>
<dbReference type="InterPro" id="IPR020818">
    <property type="entry name" value="Chaperonin_GroES"/>
</dbReference>
<dbReference type="InterPro" id="IPR037124">
    <property type="entry name" value="Chaperonin_GroES_sf"/>
</dbReference>
<comment type="similarity">
    <text evidence="1 3 4">Belongs to the GroES chaperonin family.</text>
</comment>
<dbReference type="Proteomes" id="UP000095651">
    <property type="component" value="Unassembled WGS sequence"/>
</dbReference>
<dbReference type="GO" id="GO:0046872">
    <property type="term" value="F:metal ion binding"/>
    <property type="evidence" value="ECO:0007669"/>
    <property type="project" value="TreeGrafter"/>
</dbReference>
<evidence type="ECO:0000256" key="3">
    <source>
        <dbReference type="HAMAP-Rule" id="MF_00580"/>
    </source>
</evidence>
<dbReference type="SUPFAM" id="SSF50129">
    <property type="entry name" value="GroES-like"/>
    <property type="match status" value="1"/>
</dbReference>
<comment type="subcellular location">
    <subcellularLocation>
        <location evidence="3">Cytoplasm</location>
    </subcellularLocation>
</comment>
<comment type="function">
    <text evidence="3 4">Together with the chaperonin GroEL, plays an essential role in assisting protein folding. The GroEL-GroES system forms a nano-cage that allows encapsulation of the non-native substrate proteins and provides a physical environment optimized to promote and accelerate protein folding. GroES binds to the apical surface of the GroEL ring, thereby capping the opening of the GroEL channel.</text>
</comment>
<dbReference type="FunFam" id="2.30.33.40:FF:000001">
    <property type="entry name" value="10 kDa chaperonin"/>
    <property type="match status" value="1"/>
</dbReference>
<dbReference type="GO" id="GO:0051082">
    <property type="term" value="F:unfolded protein binding"/>
    <property type="evidence" value="ECO:0007669"/>
    <property type="project" value="TreeGrafter"/>
</dbReference>
<evidence type="ECO:0000256" key="2">
    <source>
        <dbReference type="ARBA" id="ARBA00023186"/>
    </source>
</evidence>
<dbReference type="PANTHER" id="PTHR10772:SF58">
    <property type="entry name" value="CO-CHAPERONIN GROES"/>
    <property type="match status" value="1"/>
</dbReference>